<organism evidence="3 4">
    <name type="scientific">Nitratiruptor tergarcus DSM 16512</name>
    <dbReference type="NCBI Taxonomy" id="1069081"/>
    <lineage>
        <taxon>Bacteria</taxon>
        <taxon>Pseudomonadati</taxon>
        <taxon>Campylobacterota</taxon>
        <taxon>Epsilonproteobacteria</taxon>
        <taxon>Nautiliales</taxon>
        <taxon>Nitratiruptoraceae</taxon>
        <taxon>Nitratiruptor</taxon>
    </lineage>
</organism>
<dbReference type="GO" id="GO:0032259">
    <property type="term" value="P:methylation"/>
    <property type="evidence" value="ECO:0007669"/>
    <property type="project" value="UniProtKB-KW"/>
</dbReference>
<reference evidence="4" key="1">
    <citation type="submission" date="2017-04" db="EMBL/GenBank/DDBJ databases">
        <authorList>
            <person name="Varghese N."/>
            <person name="Submissions S."/>
        </authorList>
    </citation>
    <scope>NUCLEOTIDE SEQUENCE [LARGE SCALE GENOMIC DNA]</scope>
    <source>
        <strain evidence="4">DSM 16512</strain>
    </source>
</reference>
<evidence type="ECO:0000256" key="1">
    <source>
        <dbReference type="ARBA" id="ARBA00022603"/>
    </source>
</evidence>
<dbReference type="STRING" id="1069081.SAMN05660197_1666"/>
<dbReference type="InterPro" id="IPR038375">
    <property type="entry name" value="NDUFAF7_sf"/>
</dbReference>
<proteinExistence type="predicted"/>
<dbReference type="Proteomes" id="UP000192602">
    <property type="component" value="Unassembled WGS sequence"/>
</dbReference>
<name>A0A1W1WU45_9BACT</name>
<evidence type="ECO:0000256" key="2">
    <source>
        <dbReference type="ARBA" id="ARBA00022679"/>
    </source>
</evidence>
<dbReference type="PANTHER" id="PTHR12049:SF7">
    <property type="entry name" value="PROTEIN ARGININE METHYLTRANSFERASE NDUFAF7, MITOCHONDRIAL"/>
    <property type="match status" value="1"/>
</dbReference>
<dbReference type="InterPro" id="IPR003788">
    <property type="entry name" value="NDUFAF7"/>
</dbReference>
<dbReference type="PANTHER" id="PTHR12049">
    <property type="entry name" value="PROTEIN ARGININE METHYLTRANSFERASE NDUFAF7, MITOCHONDRIAL"/>
    <property type="match status" value="1"/>
</dbReference>
<dbReference type="Pfam" id="PF02636">
    <property type="entry name" value="Methyltransf_28"/>
    <property type="match status" value="1"/>
</dbReference>
<dbReference type="AlphaFoldDB" id="A0A1W1WU45"/>
<dbReference type="GO" id="GO:0035243">
    <property type="term" value="F:protein-arginine omega-N symmetric methyltransferase activity"/>
    <property type="evidence" value="ECO:0007669"/>
    <property type="project" value="TreeGrafter"/>
</dbReference>
<protein>
    <submittedName>
        <fullName evidence="3">SAM-dependent methyltransferase, MidA family</fullName>
    </submittedName>
</protein>
<keyword evidence="2 3" id="KW-0808">Transferase</keyword>
<sequence>MKKFSEFMHEWLYAKDGYYANQMQIGKSGDFFTSVSVTPLFGGAIAKYIYSHIQEGKLSPTATIMEIGAHQGYLLADIIQFLYTFEPNLINTLQFAIVEPIEKLRNLQSKYMQESFGYAIKFRHYTSLDEVKQKEAFVVANEIFDAFGCELLFKGKQAYVNSEFQIEWKEADPNILALAKEFGQIKGEIAIGYEEFAQKMFNAFEKIDFITCDYGDLEVRNDFSIRVYTKHQVYPFFDEKLDIKKVYKRSDITYDVNFSHLKKAFSEAGFEIVSYKTQLAALVEFGIMDLLEEILERKGYELYKQELEKVKILISPSQMGERFKMIHFAKR</sequence>
<dbReference type="RefSeq" id="WP_197685324.1">
    <property type="nucleotide sequence ID" value="NZ_AP026671.1"/>
</dbReference>
<dbReference type="EMBL" id="FWWZ01000001">
    <property type="protein sequence ID" value="SMC09844.1"/>
    <property type="molecule type" value="Genomic_DNA"/>
</dbReference>
<evidence type="ECO:0000313" key="4">
    <source>
        <dbReference type="Proteomes" id="UP000192602"/>
    </source>
</evidence>
<dbReference type="Gene3D" id="3.40.50.12710">
    <property type="match status" value="1"/>
</dbReference>
<evidence type="ECO:0000313" key="3">
    <source>
        <dbReference type="EMBL" id="SMC09844.1"/>
    </source>
</evidence>
<dbReference type="SUPFAM" id="SSF53335">
    <property type="entry name" value="S-adenosyl-L-methionine-dependent methyltransferases"/>
    <property type="match status" value="1"/>
</dbReference>
<keyword evidence="4" id="KW-1185">Reference proteome</keyword>
<gene>
    <name evidence="3" type="ORF">SAMN05660197_1666</name>
</gene>
<accession>A0A1W1WU45</accession>
<dbReference type="InterPro" id="IPR029063">
    <property type="entry name" value="SAM-dependent_MTases_sf"/>
</dbReference>
<keyword evidence="1 3" id="KW-0489">Methyltransferase</keyword>